<evidence type="ECO:0000256" key="4">
    <source>
        <dbReference type="ARBA" id="ARBA00022833"/>
    </source>
</evidence>
<dbReference type="InterPro" id="IPR050329">
    <property type="entry name" value="GLI_C2H2-zinc-finger"/>
</dbReference>
<feature type="compositionally biased region" description="Polar residues" evidence="6">
    <location>
        <begin position="26"/>
        <end position="38"/>
    </location>
</feature>
<dbReference type="EMBL" id="JAADYS010001994">
    <property type="protein sequence ID" value="KAF4460202.1"/>
    <property type="molecule type" value="Genomic_DNA"/>
</dbReference>
<dbReference type="GO" id="GO:0005634">
    <property type="term" value="C:nucleus"/>
    <property type="evidence" value="ECO:0007669"/>
    <property type="project" value="UniProtKB-ARBA"/>
</dbReference>
<dbReference type="PANTHER" id="PTHR19818">
    <property type="entry name" value="ZINC FINGER PROTEIN ZIC AND GLI"/>
    <property type="match status" value="1"/>
</dbReference>
<keyword evidence="3 5" id="KW-0863">Zinc-finger</keyword>
<name>A0A8H4PGP5_9HYPO</name>
<dbReference type="InterPro" id="IPR013087">
    <property type="entry name" value="Znf_C2H2_type"/>
</dbReference>
<dbReference type="Gene3D" id="3.30.160.60">
    <property type="entry name" value="Classic Zinc Finger"/>
    <property type="match status" value="2"/>
</dbReference>
<proteinExistence type="predicted"/>
<keyword evidence="2" id="KW-0677">Repeat</keyword>
<feature type="region of interest" description="Disordered" evidence="6">
    <location>
        <begin position="1"/>
        <end position="59"/>
    </location>
</feature>
<keyword evidence="4" id="KW-0862">Zinc</keyword>
<feature type="compositionally biased region" description="Low complexity" evidence="6">
    <location>
        <begin position="680"/>
        <end position="695"/>
    </location>
</feature>
<dbReference type="Proteomes" id="UP000554235">
    <property type="component" value="Unassembled WGS sequence"/>
</dbReference>
<dbReference type="GO" id="GO:0010557">
    <property type="term" value="P:positive regulation of macromolecule biosynthetic process"/>
    <property type="evidence" value="ECO:0007669"/>
    <property type="project" value="UniProtKB-ARBA"/>
</dbReference>
<feature type="region of interest" description="Disordered" evidence="6">
    <location>
        <begin position="305"/>
        <end position="457"/>
    </location>
</feature>
<feature type="compositionally biased region" description="Polar residues" evidence="6">
    <location>
        <begin position="380"/>
        <end position="408"/>
    </location>
</feature>
<evidence type="ECO:0000259" key="7">
    <source>
        <dbReference type="PROSITE" id="PS50157"/>
    </source>
</evidence>
<feature type="domain" description="C2H2-type" evidence="7">
    <location>
        <begin position="175"/>
        <end position="198"/>
    </location>
</feature>
<keyword evidence="9" id="KW-1185">Reference proteome</keyword>
<comment type="caution">
    <text evidence="8">The sequence shown here is derived from an EMBL/GenBank/DDBJ whole genome shotgun (WGS) entry which is preliminary data.</text>
</comment>
<protein>
    <submittedName>
        <fullName evidence="8">Sex-determining transformer 1</fullName>
    </submittedName>
</protein>
<evidence type="ECO:0000256" key="6">
    <source>
        <dbReference type="SAM" id="MobiDB-lite"/>
    </source>
</evidence>
<organism evidence="8 9">
    <name type="scientific">Fusarium albosuccineum</name>
    <dbReference type="NCBI Taxonomy" id="1237068"/>
    <lineage>
        <taxon>Eukaryota</taxon>
        <taxon>Fungi</taxon>
        <taxon>Dikarya</taxon>
        <taxon>Ascomycota</taxon>
        <taxon>Pezizomycotina</taxon>
        <taxon>Sordariomycetes</taxon>
        <taxon>Hypocreomycetidae</taxon>
        <taxon>Hypocreales</taxon>
        <taxon>Nectriaceae</taxon>
        <taxon>Fusarium</taxon>
        <taxon>Fusarium decemcellulare species complex</taxon>
    </lineage>
</organism>
<dbReference type="PROSITE" id="PS00028">
    <property type="entry name" value="ZINC_FINGER_C2H2_1"/>
    <property type="match status" value="1"/>
</dbReference>
<sequence length="741" mass="82699">MDSFNAPMDRRRGLSASNQAAQQNATLSPFSQTRTQAGVPSHWSWSDDPWTPLGFATPGDGPTRQQILGAAGFQTSYQDFRSKPLLSECDTCPDDSAYGSRLTQSIGNISAYGENPDADAQTLESHNPEAQLVGRNLESLQLSCDASVNSQYGTWNRPPPPQSIVTAPAGGERVWACNTCSRRCRTRSELRKHVLKHTLPFSCDVQGCSRDKGFTSKNDLDRHKRTVHGDRTVAGRTFVCPLGPCAKKHKLWPRADNFRSHLQRIHGRRYRADDDLSEYVHRPPPSQDLEGVGGSAMAYMQTQDQPFGFSHHPSGLVIAPSYHGHYGEEPRRRSPQSQANNNAPPQSSTSMSFDRDASSLAPVQEGSETFIPPDVLSGAGHNTSQAAGLVPTSPSRWRLSNPTKQGAASSENVSSESEQRDGPLPVSMDDMSQDDKSETEAAQDSNVEGHGPMSDVRMADAGATRPVSSAVASQESVKLDSANFNKEFLKVLDKIPKDLLEDYLKTRIPAHKDDAPRQDAAGNKNQAQLHKCSHCPKNFSRQCELNKNDWKRHESIQHYQLETWKCDYIKPDSGEACGKESHRRESFRNHLTKEHSILDSSKVEEKLDNCRKGRHCDARFWCGFCVETIQIPETDNAWAKRCDHIDDHFSGRGRPQKHISEWRHEDPKDNEVNRHRDTESQSSPDSPNSDPKSPDGAVLRRSIDVSAQKEGRNQSRQRETYMWTCVSHPFMTPIQYPANKK</sequence>
<evidence type="ECO:0000313" key="8">
    <source>
        <dbReference type="EMBL" id="KAF4460202.1"/>
    </source>
</evidence>
<feature type="region of interest" description="Disordered" evidence="6">
    <location>
        <begin position="647"/>
        <end position="720"/>
    </location>
</feature>
<dbReference type="AlphaFoldDB" id="A0A8H4PGP5"/>
<dbReference type="PANTHER" id="PTHR19818:SF139">
    <property type="entry name" value="PAIR-RULE PROTEIN ODD-PAIRED"/>
    <property type="match status" value="1"/>
</dbReference>
<evidence type="ECO:0000256" key="3">
    <source>
        <dbReference type="ARBA" id="ARBA00022771"/>
    </source>
</evidence>
<feature type="compositionally biased region" description="Low complexity" evidence="6">
    <location>
        <begin position="15"/>
        <end position="25"/>
    </location>
</feature>
<evidence type="ECO:0000256" key="2">
    <source>
        <dbReference type="ARBA" id="ARBA00022737"/>
    </source>
</evidence>
<dbReference type="GO" id="GO:0008270">
    <property type="term" value="F:zinc ion binding"/>
    <property type="evidence" value="ECO:0007669"/>
    <property type="project" value="UniProtKB-KW"/>
</dbReference>
<feature type="compositionally biased region" description="Polar residues" evidence="6">
    <location>
        <begin position="335"/>
        <end position="352"/>
    </location>
</feature>
<evidence type="ECO:0000256" key="5">
    <source>
        <dbReference type="PROSITE-ProRule" id="PRU00042"/>
    </source>
</evidence>
<dbReference type="GO" id="GO:0000981">
    <property type="term" value="F:DNA-binding transcription factor activity, RNA polymerase II-specific"/>
    <property type="evidence" value="ECO:0007669"/>
    <property type="project" value="TreeGrafter"/>
</dbReference>
<dbReference type="PROSITE" id="PS50157">
    <property type="entry name" value="ZINC_FINGER_C2H2_2"/>
    <property type="match status" value="1"/>
</dbReference>
<reference evidence="8 9" key="1">
    <citation type="submission" date="2020-01" db="EMBL/GenBank/DDBJ databases">
        <title>Identification and distribution of gene clusters putatively required for synthesis of sphingolipid metabolism inhibitors in phylogenetically diverse species of the filamentous fungus Fusarium.</title>
        <authorList>
            <person name="Kim H.-S."/>
            <person name="Busman M."/>
            <person name="Brown D.W."/>
            <person name="Divon H."/>
            <person name="Uhlig S."/>
            <person name="Proctor R.H."/>
        </authorList>
    </citation>
    <scope>NUCLEOTIDE SEQUENCE [LARGE SCALE GENOMIC DNA]</scope>
    <source>
        <strain evidence="8 9">NRRL 20459</strain>
    </source>
</reference>
<dbReference type="OrthoDB" id="6077919at2759"/>
<dbReference type="GO" id="GO:0000978">
    <property type="term" value="F:RNA polymerase II cis-regulatory region sequence-specific DNA binding"/>
    <property type="evidence" value="ECO:0007669"/>
    <property type="project" value="TreeGrafter"/>
</dbReference>
<accession>A0A8H4PGP5</accession>
<evidence type="ECO:0000256" key="1">
    <source>
        <dbReference type="ARBA" id="ARBA00022723"/>
    </source>
</evidence>
<feature type="compositionally biased region" description="Basic and acidic residues" evidence="6">
    <location>
        <begin position="658"/>
        <end position="679"/>
    </location>
</feature>
<keyword evidence="1" id="KW-0479">Metal-binding</keyword>
<dbReference type="SMART" id="SM00355">
    <property type="entry name" value="ZnF_C2H2"/>
    <property type="match status" value="5"/>
</dbReference>
<gene>
    <name evidence="8" type="ORF">FALBO_13023</name>
</gene>
<evidence type="ECO:0000313" key="9">
    <source>
        <dbReference type="Proteomes" id="UP000554235"/>
    </source>
</evidence>
<feature type="compositionally biased region" description="Basic and acidic residues" evidence="6">
    <location>
        <begin position="701"/>
        <end position="719"/>
    </location>
</feature>